<gene>
    <name evidence="3" type="ORF">DFJ66_0771</name>
</gene>
<dbReference type="PANTHER" id="PTHR30204:SF93">
    <property type="entry name" value="HTH MERR-TYPE DOMAIN-CONTAINING PROTEIN"/>
    <property type="match status" value="1"/>
</dbReference>
<dbReference type="SMART" id="SM00422">
    <property type="entry name" value="HTH_MERR"/>
    <property type="match status" value="1"/>
</dbReference>
<dbReference type="Pfam" id="PF13411">
    <property type="entry name" value="MerR_1"/>
    <property type="match status" value="1"/>
</dbReference>
<dbReference type="PROSITE" id="PS50937">
    <property type="entry name" value="HTH_MERR_2"/>
    <property type="match status" value="1"/>
</dbReference>
<keyword evidence="1 3" id="KW-0238">DNA-binding</keyword>
<dbReference type="PRINTS" id="PR00040">
    <property type="entry name" value="HTHMERR"/>
</dbReference>
<dbReference type="EMBL" id="RBXR01000001">
    <property type="protein sequence ID" value="RKT67595.1"/>
    <property type="molecule type" value="Genomic_DNA"/>
</dbReference>
<dbReference type="PANTHER" id="PTHR30204">
    <property type="entry name" value="REDOX-CYCLING DRUG-SENSING TRANSCRIPTIONAL ACTIVATOR SOXR"/>
    <property type="match status" value="1"/>
</dbReference>
<evidence type="ECO:0000256" key="1">
    <source>
        <dbReference type="ARBA" id="ARBA00023125"/>
    </source>
</evidence>
<dbReference type="PROSITE" id="PS00552">
    <property type="entry name" value="HTH_MERR_1"/>
    <property type="match status" value="1"/>
</dbReference>
<organism evidence="3 4">
    <name type="scientific">Saccharothrix variisporea</name>
    <dbReference type="NCBI Taxonomy" id="543527"/>
    <lineage>
        <taxon>Bacteria</taxon>
        <taxon>Bacillati</taxon>
        <taxon>Actinomycetota</taxon>
        <taxon>Actinomycetes</taxon>
        <taxon>Pseudonocardiales</taxon>
        <taxon>Pseudonocardiaceae</taxon>
        <taxon>Saccharothrix</taxon>
    </lineage>
</organism>
<dbReference type="InterPro" id="IPR047057">
    <property type="entry name" value="MerR_fam"/>
</dbReference>
<dbReference type="OrthoDB" id="4567915at2"/>
<proteinExistence type="predicted"/>
<dbReference type="RefSeq" id="WP_121218003.1">
    <property type="nucleotide sequence ID" value="NZ_JBIUBA010000019.1"/>
</dbReference>
<dbReference type="GO" id="GO:0003700">
    <property type="term" value="F:DNA-binding transcription factor activity"/>
    <property type="evidence" value="ECO:0007669"/>
    <property type="project" value="InterPro"/>
</dbReference>
<evidence type="ECO:0000313" key="3">
    <source>
        <dbReference type="EMBL" id="RKT67595.1"/>
    </source>
</evidence>
<evidence type="ECO:0000313" key="4">
    <source>
        <dbReference type="Proteomes" id="UP000272729"/>
    </source>
</evidence>
<protein>
    <submittedName>
        <fullName evidence="3">DNA-binding transcriptional MerR regulator</fullName>
    </submittedName>
</protein>
<keyword evidence="4" id="KW-1185">Reference proteome</keyword>
<dbReference type="InterPro" id="IPR000551">
    <property type="entry name" value="MerR-type_HTH_dom"/>
</dbReference>
<dbReference type="SUPFAM" id="SSF46955">
    <property type="entry name" value="Putative DNA-binding domain"/>
    <property type="match status" value="1"/>
</dbReference>
<dbReference type="Proteomes" id="UP000272729">
    <property type="component" value="Unassembled WGS sequence"/>
</dbReference>
<feature type="domain" description="HTH merR-type" evidence="2">
    <location>
        <begin position="1"/>
        <end position="68"/>
    </location>
</feature>
<reference evidence="3 4" key="1">
    <citation type="submission" date="2018-10" db="EMBL/GenBank/DDBJ databases">
        <title>Sequencing the genomes of 1000 actinobacteria strains.</title>
        <authorList>
            <person name="Klenk H.-P."/>
        </authorList>
    </citation>
    <scope>NUCLEOTIDE SEQUENCE [LARGE SCALE GENOMIC DNA]</scope>
    <source>
        <strain evidence="3 4">DSM 43911</strain>
    </source>
</reference>
<dbReference type="CDD" id="cd01282">
    <property type="entry name" value="HTH_MerR-like_sg3"/>
    <property type="match status" value="1"/>
</dbReference>
<dbReference type="AlphaFoldDB" id="A0A495X2X1"/>
<dbReference type="InterPro" id="IPR009061">
    <property type="entry name" value="DNA-bd_dom_put_sf"/>
</dbReference>
<name>A0A495X2X1_9PSEU</name>
<sequence length="131" mass="14253">MKIGELARRTGVSERLLRYYEEQGLLRPARTTSGQRVYEPGTVEVVGRIRALLAAGISTAAIARVLPCLRDGEQRLIACAELPDRLRAEQADIAARIEALREAHAALDVLIAGAERGAATATRPVDRPQWA</sequence>
<dbReference type="Gene3D" id="1.10.1660.10">
    <property type="match status" value="1"/>
</dbReference>
<dbReference type="GO" id="GO:0003677">
    <property type="term" value="F:DNA binding"/>
    <property type="evidence" value="ECO:0007669"/>
    <property type="project" value="UniProtKB-KW"/>
</dbReference>
<comment type="caution">
    <text evidence="3">The sequence shown here is derived from an EMBL/GenBank/DDBJ whole genome shotgun (WGS) entry which is preliminary data.</text>
</comment>
<evidence type="ECO:0000259" key="2">
    <source>
        <dbReference type="PROSITE" id="PS50937"/>
    </source>
</evidence>
<accession>A0A495X2X1</accession>